<sequence>MAHLILTPRYSINGDDEVGKSESRRKLAAKGRGHELVLSVDKRAYSPFTTHFVLLEFSVMYEPPSTFWEALWPRFSPWPGAHVNIGGQFQSASRHLCNRRQGGGGLKIPDRGGGGGGDGLMGKKGKAPATFDAASSRYCPECKRDVRVAFGGETNWTSHLQSREHIKNSAPSQSNFITSFFSKKSHSSSSKIMYEKNSDASLSAPPLLLQRPILPQPSASILVPDSQSNLDRAPPEQVQISDPAIALVAKIRSMAAALPGNVPLGVPGDKMAMFATNPRAEMDASSAGAWEMVHDVLNADFGYGATVESIRGIIRRGPLGIDGFYTWIEQCITELGVDGASLEGKLTTVLTAVNELIPPSQRNSDTHTGDNRTSLGSHVDVIDVIDVDSISVTPILSNITNLTTSACSSPHSTSVTAVTDDAGQSSFQEITCTGYTLNFPDGQSPLTSYPFGLHKNTRLTIPWTVCLNDNTMTLRSTQCSRKIMIKSVETIKPCASCSNLHNNTILMGIRHRSIDGTDESTPWAYLSYTDLISLLNRKNERINKLQLNALNTARKLGVHNMHLDAWKRFSLAVSTQDIPRIRKLVAAEVKNGGSVFSMLEKIDKAARRVYRPRGYERMDFERTYLIWKLGGVCAADIAFRTMGIPSIDATRKSINIVPLYASPSDPTLAEIEHNLNASSSNSLSLFQRRQSIIVDENDALMGMTMPMDEIKLQERLRWDQRTNNILGVCREHGHKCCLEFRSITQADALLEALQRKEVHFASQATVIGVCILSDNPREYCATPFVISGTCSKGTVEMQEALVRQSCSALASFQSQRGRRLYCVASDGDSQRRNAFVRITLVADLDRQSTIFPMLSPLRLFNLKCGNDDLTCDFDWKHVLKRFRNTLLRQMGITVNETHISASILKKHLISHGLPPTMADILLAPNDRQDVVLMLRLLNSISQLPEAKPDDGPSIHSSRRIIRLLGHLYSHLLRAYLDVDLTLSEQLIHLSATGHIILAVYSQDKGDFIPAQLYYDTQTMVKNAYFCVAKAQYDNLLGRFYIILLGTDGMEKVFGKSRTMTGNDSNNDQLQLTNRINGADNCVKILEEHPEWGGQSRRLKIKRLEEQGSEISRSMDHINPRSWRGDVQLQYVTLLTCWRKGREAAEADLNAQIFSFPFTTWRKDSDGTLSAGERDELEEERSIAIHKETDKDYDISMTSTETSLEPDFDVLVRGCTQYNESLEAKILSAVATVSGNAAADDESLHVEDPAVTLVRCANLVFLTVVQVTGIQNDNQHLLSIPVNELHEPSVFVDARIMQLVSTSIEHQPNNEDWEWPGKFEQVLAFRSRLEGRWIDIFIPKVQEATHSTLLYNRLKDSLLSLPKISESETFPYRIPSGAACFVCETDEPTGTALHTLEQPRCIRCPRVIIAQLSGPALLRHSGAHILHDPSFRDQEPCGFCLTTDGSCSIRLHQRRQADHVDIKKSQCPHVVSTNLLKAERSSERSPCTNRPLRCPLCPEYADAVWRYILRSHISRIHPSANIMLYEDLWGISSDERTRMKQQYLTVPRQSRKTRNLGLQKLRVSETHGTRMAFQTSDEVSRGAADCTDRDINRDQTMEDENDNRVSDQLRSNEFEEPGSEASNSDEEDYEEMDLYHSGSEDDVSANEQWQTNDIQEVIATDIISSAPGLLLDEGTKDDTAGELPSLEQDDTGINPEHLSGETSIGLRLRTLRTSRKCNRQDTNPHPEETGPHRCEDCDLDIDDLTELLGCSCPGCDLKYHLACRGLLENPSNEWFCDDDCRENAGF</sequence>
<feature type="region of interest" description="Disordered" evidence="2">
    <location>
        <begin position="1572"/>
        <end position="1636"/>
    </location>
</feature>
<evidence type="ECO:0000256" key="2">
    <source>
        <dbReference type="SAM" id="MobiDB-lite"/>
    </source>
</evidence>
<dbReference type="Gene3D" id="3.30.40.10">
    <property type="entry name" value="Zinc/RING finger domain, C3HC4 (zinc finger)"/>
    <property type="match status" value="1"/>
</dbReference>
<evidence type="ECO:0000256" key="1">
    <source>
        <dbReference type="SAM" id="Coils"/>
    </source>
</evidence>
<gene>
    <name evidence="3" type="ORF">ARMGADRAFT_1065534</name>
</gene>
<dbReference type="EMBL" id="KZ293672">
    <property type="protein sequence ID" value="PBK88629.1"/>
    <property type="molecule type" value="Genomic_DNA"/>
</dbReference>
<keyword evidence="1" id="KW-0175">Coiled coil</keyword>
<organism evidence="3 4">
    <name type="scientific">Armillaria gallica</name>
    <name type="common">Bulbous honey fungus</name>
    <name type="synonym">Armillaria bulbosa</name>
    <dbReference type="NCBI Taxonomy" id="47427"/>
    <lineage>
        <taxon>Eukaryota</taxon>
        <taxon>Fungi</taxon>
        <taxon>Dikarya</taxon>
        <taxon>Basidiomycota</taxon>
        <taxon>Agaricomycotina</taxon>
        <taxon>Agaricomycetes</taxon>
        <taxon>Agaricomycetidae</taxon>
        <taxon>Agaricales</taxon>
        <taxon>Marasmiineae</taxon>
        <taxon>Physalacriaceae</taxon>
        <taxon>Armillaria</taxon>
    </lineage>
</organism>
<reference evidence="4" key="1">
    <citation type="journal article" date="2017" name="Nat. Ecol. Evol.">
        <title>Genome expansion and lineage-specific genetic innovations in the forest pathogenic fungi Armillaria.</title>
        <authorList>
            <person name="Sipos G."/>
            <person name="Prasanna A.N."/>
            <person name="Walter M.C."/>
            <person name="O'Connor E."/>
            <person name="Balint B."/>
            <person name="Krizsan K."/>
            <person name="Kiss B."/>
            <person name="Hess J."/>
            <person name="Varga T."/>
            <person name="Slot J."/>
            <person name="Riley R."/>
            <person name="Boka B."/>
            <person name="Rigling D."/>
            <person name="Barry K."/>
            <person name="Lee J."/>
            <person name="Mihaltcheva S."/>
            <person name="LaButti K."/>
            <person name="Lipzen A."/>
            <person name="Waldron R."/>
            <person name="Moloney N.M."/>
            <person name="Sperisen C."/>
            <person name="Kredics L."/>
            <person name="Vagvoelgyi C."/>
            <person name="Patrignani A."/>
            <person name="Fitzpatrick D."/>
            <person name="Nagy I."/>
            <person name="Doyle S."/>
            <person name="Anderson J.B."/>
            <person name="Grigoriev I.V."/>
            <person name="Gueldener U."/>
            <person name="Muensterkoetter M."/>
            <person name="Nagy L.G."/>
        </authorList>
    </citation>
    <scope>NUCLEOTIDE SEQUENCE [LARGE SCALE GENOMIC DNA]</scope>
    <source>
        <strain evidence="4">Ar21-2</strain>
    </source>
</reference>
<proteinExistence type="predicted"/>
<evidence type="ECO:0008006" key="5">
    <source>
        <dbReference type="Google" id="ProtNLM"/>
    </source>
</evidence>
<dbReference type="OrthoDB" id="3173036at2759"/>
<evidence type="ECO:0000313" key="3">
    <source>
        <dbReference type="EMBL" id="PBK88629.1"/>
    </source>
</evidence>
<feature type="region of interest" description="Disordered" evidence="2">
    <location>
        <begin position="1673"/>
        <end position="1699"/>
    </location>
</feature>
<feature type="compositionally biased region" description="Gly residues" evidence="2">
    <location>
        <begin position="103"/>
        <end position="122"/>
    </location>
</feature>
<feature type="region of interest" description="Disordered" evidence="2">
    <location>
        <begin position="103"/>
        <end position="126"/>
    </location>
</feature>
<feature type="compositionally biased region" description="Acidic residues" evidence="2">
    <location>
        <begin position="1613"/>
        <end position="1631"/>
    </location>
</feature>
<name>A0A2H3D012_ARMGA</name>
<dbReference type="Proteomes" id="UP000217790">
    <property type="component" value="Unassembled WGS sequence"/>
</dbReference>
<feature type="compositionally biased region" description="Basic and acidic residues" evidence="2">
    <location>
        <begin position="1585"/>
        <end position="1612"/>
    </location>
</feature>
<protein>
    <recommendedName>
        <fullName evidence="5">Zinc finger PHD-type domain-containing protein</fullName>
    </recommendedName>
</protein>
<accession>A0A2H3D012</accession>
<keyword evidence="4" id="KW-1185">Reference proteome</keyword>
<dbReference type="InterPro" id="IPR013083">
    <property type="entry name" value="Znf_RING/FYVE/PHD"/>
</dbReference>
<feature type="coiled-coil region" evidence="1">
    <location>
        <begin position="528"/>
        <end position="555"/>
    </location>
</feature>
<dbReference type="OMA" id="RIMMLIA"/>
<evidence type="ECO:0000313" key="4">
    <source>
        <dbReference type="Proteomes" id="UP000217790"/>
    </source>
</evidence>
<dbReference type="InParanoid" id="A0A2H3D012"/>